<name>A0A317DNU9_9ACTN</name>
<gene>
    <name evidence="6" type="ORF">DKT69_16240</name>
</gene>
<dbReference type="Pfam" id="PF00440">
    <property type="entry name" value="TetR_N"/>
    <property type="match status" value="1"/>
</dbReference>
<evidence type="ECO:0000256" key="3">
    <source>
        <dbReference type="ARBA" id="ARBA00023163"/>
    </source>
</evidence>
<dbReference type="SUPFAM" id="SSF48498">
    <property type="entry name" value="Tetracyclin repressor-like, C-terminal domain"/>
    <property type="match status" value="1"/>
</dbReference>
<dbReference type="InterPro" id="IPR009057">
    <property type="entry name" value="Homeodomain-like_sf"/>
</dbReference>
<organism evidence="6 7">
    <name type="scientific">Micromonospora sicca</name>
    <dbReference type="NCBI Taxonomy" id="2202420"/>
    <lineage>
        <taxon>Bacteria</taxon>
        <taxon>Bacillati</taxon>
        <taxon>Actinomycetota</taxon>
        <taxon>Actinomycetes</taxon>
        <taxon>Micromonosporales</taxon>
        <taxon>Micromonosporaceae</taxon>
        <taxon>Micromonospora</taxon>
    </lineage>
</organism>
<evidence type="ECO:0000313" key="7">
    <source>
        <dbReference type="Proteomes" id="UP000246050"/>
    </source>
</evidence>
<dbReference type="PANTHER" id="PTHR47506">
    <property type="entry name" value="TRANSCRIPTIONAL REGULATORY PROTEIN"/>
    <property type="match status" value="1"/>
</dbReference>
<dbReference type="Gene3D" id="1.10.357.10">
    <property type="entry name" value="Tetracycline Repressor, domain 2"/>
    <property type="match status" value="1"/>
</dbReference>
<dbReference type="Proteomes" id="UP000246050">
    <property type="component" value="Unassembled WGS sequence"/>
</dbReference>
<feature type="domain" description="HTH tetR-type" evidence="5">
    <location>
        <begin position="17"/>
        <end position="77"/>
    </location>
</feature>
<evidence type="ECO:0000259" key="5">
    <source>
        <dbReference type="PROSITE" id="PS50977"/>
    </source>
</evidence>
<dbReference type="InterPro" id="IPR036271">
    <property type="entry name" value="Tet_transcr_reg_TetR-rel_C_sf"/>
</dbReference>
<dbReference type="Gene3D" id="1.10.10.60">
    <property type="entry name" value="Homeodomain-like"/>
    <property type="match status" value="1"/>
</dbReference>
<keyword evidence="3" id="KW-0804">Transcription</keyword>
<sequence>MCARLDRAGGCMARPRTFDERTALRAAMFAFWRYGYEGASMSVLMEATGLGKTSLYRTFGNKEGLFRRAVELYHEEFLAFRERALAEPTPRRIVEKLLFGLAELHGDDSTPPGCLETAGALTCGPDNEIVQKQLAANREAIAAVLERRLSEASANGPLPPGLGVAETVALVVTVIQGMAVQAVNGHSTTWLRGVARSVLTLWGNDASSSATD</sequence>
<dbReference type="AlphaFoldDB" id="A0A317DNU9"/>
<feature type="DNA-binding region" description="H-T-H motif" evidence="4">
    <location>
        <begin position="40"/>
        <end position="59"/>
    </location>
</feature>
<dbReference type="PROSITE" id="PS50977">
    <property type="entry name" value="HTH_TETR_2"/>
    <property type="match status" value="1"/>
</dbReference>
<evidence type="ECO:0000256" key="1">
    <source>
        <dbReference type="ARBA" id="ARBA00023015"/>
    </source>
</evidence>
<comment type="caution">
    <text evidence="6">The sequence shown here is derived from an EMBL/GenBank/DDBJ whole genome shotgun (WGS) entry which is preliminary data.</text>
</comment>
<dbReference type="InterPro" id="IPR001647">
    <property type="entry name" value="HTH_TetR"/>
</dbReference>
<evidence type="ECO:0000256" key="4">
    <source>
        <dbReference type="PROSITE-ProRule" id="PRU00335"/>
    </source>
</evidence>
<reference evidence="6 7" key="1">
    <citation type="submission" date="2018-05" db="EMBL/GenBank/DDBJ databases">
        <title>Micromonosporas from Atacama Desert.</title>
        <authorList>
            <person name="Carro L."/>
            <person name="Golinska P."/>
            <person name="Klenk H.-P."/>
            <person name="Goodfellow M."/>
        </authorList>
    </citation>
    <scope>NUCLEOTIDE SEQUENCE [LARGE SCALE GENOMIC DNA]</scope>
    <source>
        <strain evidence="6 7">4G51</strain>
    </source>
</reference>
<proteinExistence type="predicted"/>
<evidence type="ECO:0000313" key="6">
    <source>
        <dbReference type="EMBL" id="PWR14463.1"/>
    </source>
</evidence>
<dbReference type="GO" id="GO:0003677">
    <property type="term" value="F:DNA binding"/>
    <property type="evidence" value="ECO:0007669"/>
    <property type="project" value="UniProtKB-UniRule"/>
</dbReference>
<dbReference type="PANTHER" id="PTHR47506:SF1">
    <property type="entry name" value="HTH-TYPE TRANSCRIPTIONAL REGULATOR YJDC"/>
    <property type="match status" value="1"/>
</dbReference>
<accession>A0A317DNU9</accession>
<protein>
    <submittedName>
        <fullName evidence="6">TetR/AcrR family transcriptional regulator</fullName>
    </submittedName>
</protein>
<dbReference type="EMBL" id="QGKS01000232">
    <property type="protein sequence ID" value="PWR14463.1"/>
    <property type="molecule type" value="Genomic_DNA"/>
</dbReference>
<keyword evidence="2 4" id="KW-0238">DNA-binding</keyword>
<keyword evidence="1" id="KW-0805">Transcription regulation</keyword>
<evidence type="ECO:0000256" key="2">
    <source>
        <dbReference type="ARBA" id="ARBA00023125"/>
    </source>
</evidence>
<dbReference type="SUPFAM" id="SSF46689">
    <property type="entry name" value="Homeodomain-like"/>
    <property type="match status" value="1"/>
</dbReference>